<protein>
    <submittedName>
        <fullName evidence="2">Uncharacterized protein</fullName>
    </submittedName>
</protein>
<gene>
    <name evidence="2" type="ORF">ABOM_003834</name>
</gene>
<reference evidence="2 3" key="1">
    <citation type="journal article" date="2016" name="Genome Biol. Evol.">
        <title>Draft genome sequence of an aflatoxigenic Aspergillus species, A. bombycis.</title>
        <authorList>
            <person name="Moore G.G."/>
            <person name="Mack B.M."/>
            <person name="Beltz S.B."/>
            <person name="Gilbert M.K."/>
        </authorList>
    </citation>
    <scope>NUCLEOTIDE SEQUENCE [LARGE SCALE GENOMIC DNA]</scope>
    <source>
        <strain evidence="3">NRRL 26010</strain>
    </source>
</reference>
<proteinExistence type="predicted"/>
<dbReference type="EMBL" id="LYCR01000024">
    <property type="protein sequence ID" value="OGM47326.1"/>
    <property type="molecule type" value="Genomic_DNA"/>
</dbReference>
<name>A0A1F8A6H4_9EURO</name>
<feature type="region of interest" description="Disordered" evidence="1">
    <location>
        <begin position="42"/>
        <end position="103"/>
    </location>
</feature>
<dbReference type="OrthoDB" id="5422613at2759"/>
<feature type="compositionally biased region" description="Basic and acidic residues" evidence="1">
    <location>
        <begin position="84"/>
        <end position="94"/>
    </location>
</feature>
<sequence>MGLSVQEMCHQDDQVELLLEAIDSASRRTLQSVLKTVCLSDQPTRDRVSKSLLITEDQVRPASPSSEEDDDEESMNSDDEQSEDEKPPLKERHSNQQTPGSKRLRPRYAYCENCEQEFDVTQNTSTSCKYHTDSCYPNGDCFVNDDCYYDGGYDNGEMLEEFPERYIYECCDRRGHEEGCTAERHSERVSLKRQKVK</sequence>
<evidence type="ECO:0000313" key="2">
    <source>
        <dbReference type="EMBL" id="OGM47326.1"/>
    </source>
</evidence>
<dbReference type="STRING" id="109264.A0A1F8A6H4"/>
<evidence type="ECO:0000256" key="1">
    <source>
        <dbReference type="SAM" id="MobiDB-lite"/>
    </source>
</evidence>
<organism evidence="2 3">
    <name type="scientific">Aspergillus bombycis</name>
    <dbReference type="NCBI Taxonomy" id="109264"/>
    <lineage>
        <taxon>Eukaryota</taxon>
        <taxon>Fungi</taxon>
        <taxon>Dikarya</taxon>
        <taxon>Ascomycota</taxon>
        <taxon>Pezizomycotina</taxon>
        <taxon>Eurotiomycetes</taxon>
        <taxon>Eurotiomycetidae</taxon>
        <taxon>Eurotiales</taxon>
        <taxon>Aspergillaceae</taxon>
        <taxon>Aspergillus</taxon>
    </lineage>
</organism>
<keyword evidence="3" id="KW-1185">Reference proteome</keyword>
<dbReference type="PANTHER" id="PTHR38167:SF1">
    <property type="entry name" value="C2H2-TYPE DOMAIN-CONTAINING PROTEIN"/>
    <property type="match status" value="1"/>
</dbReference>
<dbReference type="Proteomes" id="UP000179179">
    <property type="component" value="Unassembled WGS sequence"/>
</dbReference>
<comment type="caution">
    <text evidence="2">The sequence shown here is derived from an EMBL/GenBank/DDBJ whole genome shotgun (WGS) entry which is preliminary data.</text>
</comment>
<dbReference type="PANTHER" id="PTHR38167">
    <property type="entry name" value="C2H2-TYPE DOMAIN-CONTAINING PROTEIN"/>
    <property type="match status" value="1"/>
</dbReference>
<dbReference type="AlphaFoldDB" id="A0A1F8A6H4"/>
<accession>A0A1F8A6H4</accession>
<evidence type="ECO:0000313" key="3">
    <source>
        <dbReference type="Proteomes" id="UP000179179"/>
    </source>
</evidence>
<dbReference type="RefSeq" id="XP_022391043.1">
    <property type="nucleotide sequence ID" value="XM_022530964.1"/>
</dbReference>
<dbReference type="GeneID" id="34447224"/>
<feature type="compositionally biased region" description="Acidic residues" evidence="1">
    <location>
        <begin position="66"/>
        <end position="83"/>
    </location>
</feature>